<dbReference type="InterPro" id="IPR011712">
    <property type="entry name" value="Sig_transdc_His_kin_sub3_dim/P"/>
</dbReference>
<keyword evidence="3" id="KW-0902">Two-component regulatory system</keyword>
<dbReference type="EMBL" id="CP139965">
    <property type="protein sequence ID" value="WQD77587.1"/>
    <property type="molecule type" value="Genomic_DNA"/>
</dbReference>
<dbReference type="Gene3D" id="3.30.565.10">
    <property type="entry name" value="Histidine kinase-like ATPase, C-terminal domain"/>
    <property type="match status" value="1"/>
</dbReference>
<gene>
    <name evidence="6" type="ORF">U0042_26655</name>
</gene>
<keyword evidence="4" id="KW-0175">Coiled coil</keyword>
<dbReference type="InterPro" id="IPR036890">
    <property type="entry name" value="HATPase_C_sf"/>
</dbReference>
<protein>
    <submittedName>
        <fullName evidence="6">PAS domain S-box protein</fullName>
    </submittedName>
</protein>
<dbReference type="SMART" id="SM00091">
    <property type="entry name" value="PAS"/>
    <property type="match status" value="1"/>
</dbReference>
<evidence type="ECO:0000313" key="7">
    <source>
        <dbReference type="Proteomes" id="UP001325479"/>
    </source>
</evidence>
<accession>A0ABZ0WJR1</accession>
<evidence type="ECO:0000256" key="4">
    <source>
        <dbReference type="SAM" id="Coils"/>
    </source>
</evidence>
<dbReference type="InterPro" id="IPR000014">
    <property type="entry name" value="PAS"/>
</dbReference>
<reference evidence="6 7" key="1">
    <citation type="submission" date="2023-12" db="EMBL/GenBank/DDBJ databases">
        <title>Genome sequencing and assembly of bacterial species from a model synthetic community.</title>
        <authorList>
            <person name="Hogle S.L."/>
        </authorList>
    </citation>
    <scope>NUCLEOTIDE SEQUENCE [LARGE SCALE GENOMIC DNA]</scope>
    <source>
        <strain evidence="6 7">HAMBI 2494</strain>
    </source>
</reference>
<organism evidence="6 7">
    <name type="scientific">Paraburkholderia kururiensis</name>
    <dbReference type="NCBI Taxonomy" id="984307"/>
    <lineage>
        <taxon>Bacteria</taxon>
        <taxon>Pseudomonadati</taxon>
        <taxon>Pseudomonadota</taxon>
        <taxon>Betaproteobacteria</taxon>
        <taxon>Burkholderiales</taxon>
        <taxon>Burkholderiaceae</taxon>
        <taxon>Paraburkholderia</taxon>
    </lineage>
</organism>
<name>A0ABZ0WJR1_9BURK</name>
<evidence type="ECO:0000256" key="1">
    <source>
        <dbReference type="ARBA" id="ARBA00022679"/>
    </source>
</evidence>
<dbReference type="PANTHER" id="PTHR24421:SF58">
    <property type="entry name" value="SIGNAL TRANSDUCTION HISTIDINE-PROTEIN KINASE_PHOSPHATASE UHPB"/>
    <property type="match status" value="1"/>
</dbReference>
<feature type="domain" description="PAS" evidence="5">
    <location>
        <begin position="37"/>
        <end position="82"/>
    </location>
</feature>
<keyword evidence="1" id="KW-0808">Transferase</keyword>
<dbReference type="Gene3D" id="1.20.5.1930">
    <property type="match status" value="1"/>
</dbReference>
<dbReference type="InterPro" id="IPR035965">
    <property type="entry name" value="PAS-like_dom_sf"/>
</dbReference>
<dbReference type="Gene3D" id="3.30.450.20">
    <property type="entry name" value="PAS domain"/>
    <property type="match status" value="1"/>
</dbReference>
<evidence type="ECO:0000256" key="3">
    <source>
        <dbReference type="ARBA" id="ARBA00023012"/>
    </source>
</evidence>
<evidence type="ECO:0000256" key="2">
    <source>
        <dbReference type="ARBA" id="ARBA00022777"/>
    </source>
</evidence>
<dbReference type="SUPFAM" id="SSF55785">
    <property type="entry name" value="PYP-like sensor domain (PAS domain)"/>
    <property type="match status" value="1"/>
</dbReference>
<proteinExistence type="predicted"/>
<dbReference type="CDD" id="cd00130">
    <property type="entry name" value="PAS"/>
    <property type="match status" value="1"/>
</dbReference>
<dbReference type="Proteomes" id="UP001325479">
    <property type="component" value="Chromosome"/>
</dbReference>
<evidence type="ECO:0000259" key="5">
    <source>
        <dbReference type="PROSITE" id="PS50112"/>
    </source>
</evidence>
<dbReference type="NCBIfam" id="TIGR00229">
    <property type="entry name" value="sensory_box"/>
    <property type="match status" value="1"/>
</dbReference>
<dbReference type="PANTHER" id="PTHR24421">
    <property type="entry name" value="NITRATE/NITRITE SENSOR PROTEIN NARX-RELATED"/>
    <property type="match status" value="1"/>
</dbReference>
<dbReference type="Pfam" id="PF07730">
    <property type="entry name" value="HisKA_3"/>
    <property type="match status" value="1"/>
</dbReference>
<keyword evidence="7" id="KW-1185">Reference proteome</keyword>
<dbReference type="Pfam" id="PF13426">
    <property type="entry name" value="PAS_9"/>
    <property type="match status" value="1"/>
</dbReference>
<dbReference type="RefSeq" id="WP_114811550.1">
    <property type="nucleotide sequence ID" value="NZ_CP139965.1"/>
</dbReference>
<feature type="coiled-coil region" evidence="4">
    <location>
        <begin position="156"/>
        <end position="183"/>
    </location>
</feature>
<dbReference type="InterPro" id="IPR050482">
    <property type="entry name" value="Sensor_HK_TwoCompSys"/>
</dbReference>
<evidence type="ECO:0000313" key="6">
    <source>
        <dbReference type="EMBL" id="WQD77587.1"/>
    </source>
</evidence>
<sequence>MNSPAVLVLSALLIAALGASAWLFARMRLAVRQAETQESQLQAIVSTAADAIVTVDEQHRIVMFNPAAEHMFGHTAATVLGEDVGVLIPARFRTDHRQHVARFGEEGVSLKAMNGGRDVVALRADGTEFLIDASISRATALGKRFYTVVARDMTERQRFQNALRESEARYRELARSLQRVREDERAVLARRLHEGLGQPLTALKMEMSALDAQTHRDNLARIEGESDAARVLRENVDGLVDHLVALVRALASELRPPMLDDLGLAAALDWLAGDLATRYGLRVALDVTDTELDRDVATVLYRIVQETLDDAGRQQRDADFSLVLAKAGGFVVLRLGEAPRGAPPDVDTPREAKDAQGAVVAGGAIGAASMGAASQPAIHTPTPAWLLSVQERVAALGGRVEYVASQAALSEPSAAAGGTLAITIPHDGEAAAVSN</sequence>
<keyword evidence="2" id="KW-0418">Kinase</keyword>
<dbReference type="PROSITE" id="PS50112">
    <property type="entry name" value="PAS"/>
    <property type="match status" value="1"/>
</dbReference>